<proteinExistence type="predicted"/>
<evidence type="ECO:0000256" key="3">
    <source>
        <dbReference type="ARBA" id="ARBA00023012"/>
    </source>
</evidence>
<feature type="transmembrane region" description="Helical" evidence="4">
    <location>
        <begin position="136"/>
        <end position="153"/>
    </location>
</feature>
<name>A0A1M6ILL1_9ACTN</name>
<feature type="transmembrane region" description="Helical" evidence="4">
    <location>
        <begin position="110"/>
        <end position="129"/>
    </location>
</feature>
<dbReference type="Gene3D" id="3.30.565.10">
    <property type="entry name" value="Histidine kinase-like ATPase, C-terminal domain"/>
    <property type="match status" value="1"/>
</dbReference>
<dbReference type="InterPro" id="IPR050482">
    <property type="entry name" value="Sensor_HK_TwoCompSys"/>
</dbReference>
<dbReference type="Proteomes" id="UP000184452">
    <property type="component" value="Unassembled WGS sequence"/>
</dbReference>
<dbReference type="GO" id="GO:0046983">
    <property type="term" value="F:protein dimerization activity"/>
    <property type="evidence" value="ECO:0007669"/>
    <property type="project" value="InterPro"/>
</dbReference>
<dbReference type="PANTHER" id="PTHR24421">
    <property type="entry name" value="NITRATE/NITRITE SENSOR PROTEIN NARX-RELATED"/>
    <property type="match status" value="1"/>
</dbReference>
<evidence type="ECO:0000256" key="1">
    <source>
        <dbReference type="ARBA" id="ARBA00022679"/>
    </source>
</evidence>
<dbReference type="SUPFAM" id="SSF55874">
    <property type="entry name" value="ATPase domain of HSP90 chaperone/DNA topoisomerase II/histidine kinase"/>
    <property type="match status" value="1"/>
</dbReference>
<evidence type="ECO:0000259" key="5">
    <source>
        <dbReference type="Pfam" id="PF07730"/>
    </source>
</evidence>
<keyword evidence="4" id="KW-1133">Transmembrane helix</keyword>
<sequence>MKGMSDWVMTGARRLEAYVRWSSYATVTIPTTTLLGSTRWSEWSSGADLALPAAATFLSLLLSAGNIVIVNRSIDTVVGRVRPLRPALVAGWAAVLAAVVATALMLPSPAMTLTVATTAGAVAASFAPALDMRRALLLNGAVVAAAALLTLASDPGPLLVGSAVASAALWVCWLSAWTLWVLRELQAAVEDRAALALANERLRIARDLHDVFGRTLATIAVKSALASELVDRGRAVPAGRELGEIRRITEEAGTEVRRVVRGELRTTWEGEVAGARSLLESAGIACAVTGDPVPEEYAEALGRVVREGVTNLLRHSRATRVSLTTEVGRGRVRLAITNDGVGPGAPGAVQGTGLHSMSERIGALGGSVTARRDGDRFLLDAVIPLPEEDPA</sequence>
<evidence type="ECO:0000313" key="6">
    <source>
        <dbReference type="EMBL" id="SHJ35318.1"/>
    </source>
</evidence>
<dbReference type="InterPro" id="IPR011712">
    <property type="entry name" value="Sig_transdc_His_kin_sub3_dim/P"/>
</dbReference>
<evidence type="ECO:0000256" key="2">
    <source>
        <dbReference type="ARBA" id="ARBA00022777"/>
    </source>
</evidence>
<keyword evidence="2 6" id="KW-0418">Kinase</keyword>
<dbReference type="STRING" id="758803.SAMN05421803_105213"/>
<keyword evidence="7" id="KW-1185">Reference proteome</keyword>
<dbReference type="GO" id="GO:0000155">
    <property type="term" value="F:phosphorelay sensor kinase activity"/>
    <property type="evidence" value="ECO:0007669"/>
    <property type="project" value="InterPro"/>
</dbReference>
<feature type="transmembrane region" description="Helical" evidence="4">
    <location>
        <begin position="49"/>
        <end position="71"/>
    </location>
</feature>
<reference evidence="6 7" key="1">
    <citation type="submission" date="2016-11" db="EMBL/GenBank/DDBJ databases">
        <authorList>
            <person name="Jaros S."/>
            <person name="Januszkiewicz K."/>
            <person name="Wedrychowicz H."/>
        </authorList>
    </citation>
    <scope>NUCLEOTIDE SEQUENCE [LARGE SCALE GENOMIC DNA]</scope>
    <source>
        <strain evidence="6 7">CGMCC 4.5723</strain>
    </source>
</reference>
<accession>A0A1M6ILL1</accession>
<keyword evidence="1" id="KW-0808">Transferase</keyword>
<dbReference type="EMBL" id="FQZK01000005">
    <property type="protein sequence ID" value="SHJ35318.1"/>
    <property type="molecule type" value="Genomic_DNA"/>
</dbReference>
<feature type="transmembrane region" description="Helical" evidence="4">
    <location>
        <begin position="83"/>
        <end position="104"/>
    </location>
</feature>
<keyword evidence="4" id="KW-0812">Transmembrane</keyword>
<evidence type="ECO:0000313" key="7">
    <source>
        <dbReference type="Proteomes" id="UP000184452"/>
    </source>
</evidence>
<protein>
    <submittedName>
        <fullName evidence="6">Two-component system, NarL family, sensor histidine kinase DesK</fullName>
    </submittedName>
</protein>
<evidence type="ECO:0000256" key="4">
    <source>
        <dbReference type="SAM" id="Phobius"/>
    </source>
</evidence>
<feature type="transmembrane region" description="Helical" evidence="4">
    <location>
        <begin position="159"/>
        <end position="182"/>
    </location>
</feature>
<dbReference type="AlphaFoldDB" id="A0A1M6ILL1"/>
<dbReference type="Pfam" id="PF07730">
    <property type="entry name" value="HisKA_3"/>
    <property type="match status" value="1"/>
</dbReference>
<dbReference type="CDD" id="cd16917">
    <property type="entry name" value="HATPase_UhpB-NarQ-NarX-like"/>
    <property type="match status" value="1"/>
</dbReference>
<dbReference type="PANTHER" id="PTHR24421:SF63">
    <property type="entry name" value="SENSOR HISTIDINE KINASE DESK"/>
    <property type="match status" value="1"/>
</dbReference>
<feature type="domain" description="Signal transduction histidine kinase subgroup 3 dimerisation and phosphoacceptor" evidence="5">
    <location>
        <begin position="200"/>
        <end position="262"/>
    </location>
</feature>
<dbReference type="InterPro" id="IPR036890">
    <property type="entry name" value="HATPase_C_sf"/>
</dbReference>
<dbReference type="Gene3D" id="1.20.5.1930">
    <property type="match status" value="1"/>
</dbReference>
<keyword evidence="4" id="KW-0472">Membrane</keyword>
<gene>
    <name evidence="6" type="ORF">SAMN05421803_105213</name>
</gene>
<keyword evidence="3" id="KW-0902">Two-component regulatory system</keyword>
<organism evidence="6 7">
    <name type="scientific">Nocardiopsis flavescens</name>
    <dbReference type="NCBI Taxonomy" id="758803"/>
    <lineage>
        <taxon>Bacteria</taxon>
        <taxon>Bacillati</taxon>
        <taxon>Actinomycetota</taxon>
        <taxon>Actinomycetes</taxon>
        <taxon>Streptosporangiales</taxon>
        <taxon>Nocardiopsidaceae</taxon>
        <taxon>Nocardiopsis</taxon>
    </lineage>
</organism>
<dbReference type="GO" id="GO:0016020">
    <property type="term" value="C:membrane"/>
    <property type="evidence" value="ECO:0007669"/>
    <property type="project" value="InterPro"/>
</dbReference>